<evidence type="ECO:0000313" key="1">
    <source>
        <dbReference type="EMBL" id="KAG5599654.1"/>
    </source>
</evidence>
<proteinExistence type="predicted"/>
<organism evidence="1 2">
    <name type="scientific">Solanum commersonii</name>
    <name type="common">Commerson's wild potato</name>
    <name type="synonym">Commerson's nightshade</name>
    <dbReference type="NCBI Taxonomy" id="4109"/>
    <lineage>
        <taxon>Eukaryota</taxon>
        <taxon>Viridiplantae</taxon>
        <taxon>Streptophyta</taxon>
        <taxon>Embryophyta</taxon>
        <taxon>Tracheophyta</taxon>
        <taxon>Spermatophyta</taxon>
        <taxon>Magnoliopsida</taxon>
        <taxon>eudicotyledons</taxon>
        <taxon>Gunneridae</taxon>
        <taxon>Pentapetalae</taxon>
        <taxon>asterids</taxon>
        <taxon>lamiids</taxon>
        <taxon>Solanales</taxon>
        <taxon>Solanaceae</taxon>
        <taxon>Solanoideae</taxon>
        <taxon>Solaneae</taxon>
        <taxon>Solanum</taxon>
    </lineage>
</organism>
<reference evidence="1 2" key="1">
    <citation type="submission" date="2020-09" db="EMBL/GenBank/DDBJ databases">
        <title>De no assembly of potato wild relative species, Solanum commersonii.</title>
        <authorList>
            <person name="Cho K."/>
        </authorList>
    </citation>
    <scope>NUCLEOTIDE SEQUENCE [LARGE SCALE GENOMIC DNA]</scope>
    <source>
        <strain evidence="1">LZ3.2</strain>
        <tissue evidence="1">Leaf</tissue>
    </source>
</reference>
<name>A0A9J5YL28_SOLCO</name>
<protein>
    <submittedName>
        <fullName evidence="1">Uncharacterized protein</fullName>
    </submittedName>
</protein>
<keyword evidence="2" id="KW-1185">Reference proteome</keyword>
<comment type="caution">
    <text evidence="1">The sequence shown here is derived from an EMBL/GenBank/DDBJ whole genome shotgun (WGS) entry which is preliminary data.</text>
</comment>
<evidence type="ECO:0000313" key="2">
    <source>
        <dbReference type="Proteomes" id="UP000824120"/>
    </source>
</evidence>
<gene>
    <name evidence="1" type="ORF">H5410_031024</name>
</gene>
<dbReference type="OrthoDB" id="994452at2759"/>
<dbReference type="EMBL" id="JACXVP010000006">
    <property type="protein sequence ID" value="KAG5599654.1"/>
    <property type="molecule type" value="Genomic_DNA"/>
</dbReference>
<accession>A0A9J5YL28</accession>
<dbReference type="Proteomes" id="UP000824120">
    <property type="component" value="Chromosome 6"/>
</dbReference>
<dbReference type="AlphaFoldDB" id="A0A9J5YL28"/>
<sequence length="99" mass="11769">MIFPKKRDGVGILLSKTSRKWHSSRLTQQYQKPCDEIEHVGCPNNEDGWHLFLTHLTGNHIQWRLPWVHGRALLRTNHVYFIELIRLEGFRPYAPLRVL</sequence>